<evidence type="ECO:0008006" key="4">
    <source>
        <dbReference type="Google" id="ProtNLM"/>
    </source>
</evidence>
<reference evidence="3" key="1">
    <citation type="submission" date="2024-06" db="EMBL/GenBank/DDBJ databases">
        <title>The Caenorhabditis elegans bacterial microbiome influences microsporidia infection through nutrient limitation and inhibiting parasite invasion.</title>
        <authorList>
            <person name="Tamim El Jarkass H."/>
            <person name="Castelblanco S."/>
            <person name="Kaur M."/>
            <person name="Wan Y.C."/>
            <person name="Ellis A.E."/>
            <person name="Sheldon R.D."/>
            <person name="Lien E.C."/>
            <person name="Burton N.O."/>
            <person name="Wright G.D."/>
            <person name="Reinke A.W."/>
        </authorList>
    </citation>
    <scope>NUCLEOTIDE SEQUENCE</scope>
    <source>
        <strain evidence="3">MYb327</strain>
    </source>
</reference>
<dbReference type="EMBL" id="CP159258">
    <property type="protein sequence ID" value="XCG75933.1"/>
    <property type="molecule type" value="Genomic_DNA"/>
</dbReference>
<dbReference type="AlphaFoldDB" id="A0AAU8E9M4"/>
<name>A0AAU8E9M4_9PSED</name>
<dbReference type="RefSeq" id="WP_339555888.1">
    <property type="nucleotide sequence ID" value="NZ_CP159258.1"/>
</dbReference>
<feature type="compositionally biased region" description="Basic and acidic residues" evidence="1">
    <location>
        <begin position="64"/>
        <end position="80"/>
    </location>
</feature>
<feature type="chain" id="PRO_5043739562" description="Lipoprotein" evidence="2">
    <location>
        <begin position="24"/>
        <end position="89"/>
    </location>
</feature>
<evidence type="ECO:0000313" key="3">
    <source>
        <dbReference type="EMBL" id="XCG75933.1"/>
    </source>
</evidence>
<feature type="signal peptide" evidence="2">
    <location>
        <begin position="1"/>
        <end position="23"/>
    </location>
</feature>
<sequence length="89" mass="8885">MNSKLTAFVLASLLSTCSLTTLATEATESANIPTTHPIPAESNEEKADKIGEEAAGSNSGADSESVKKDAGAPDSKDDGTAKGGTKTGS</sequence>
<feature type="compositionally biased region" description="Basic and acidic residues" evidence="1">
    <location>
        <begin position="43"/>
        <end position="52"/>
    </location>
</feature>
<proteinExistence type="predicted"/>
<accession>A0AAU8E9M4</accession>
<organism evidence="3">
    <name type="scientific">Pseudomonas sp. MYb327</name>
    <dbReference type="NCBI Taxonomy" id="2745230"/>
    <lineage>
        <taxon>Bacteria</taxon>
        <taxon>Pseudomonadati</taxon>
        <taxon>Pseudomonadota</taxon>
        <taxon>Gammaproteobacteria</taxon>
        <taxon>Pseudomonadales</taxon>
        <taxon>Pseudomonadaceae</taxon>
        <taxon>Pseudomonas</taxon>
    </lineage>
</organism>
<keyword evidence="2" id="KW-0732">Signal</keyword>
<gene>
    <name evidence="3" type="ORF">ABVN21_07645</name>
</gene>
<evidence type="ECO:0000256" key="2">
    <source>
        <dbReference type="SAM" id="SignalP"/>
    </source>
</evidence>
<protein>
    <recommendedName>
        <fullName evidence="4">Lipoprotein</fullName>
    </recommendedName>
</protein>
<feature type="region of interest" description="Disordered" evidence="1">
    <location>
        <begin position="25"/>
        <end position="89"/>
    </location>
</feature>
<evidence type="ECO:0000256" key="1">
    <source>
        <dbReference type="SAM" id="MobiDB-lite"/>
    </source>
</evidence>